<evidence type="ECO:0000256" key="1">
    <source>
        <dbReference type="ARBA" id="ARBA00023015"/>
    </source>
</evidence>
<feature type="domain" description="CCHC-type" evidence="11">
    <location>
        <begin position="628"/>
        <end position="643"/>
    </location>
</feature>
<feature type="chain" id="PRO_5043618841" evidence="9">
    <location>
        <begin position="19"/>
        <end position="1173"/>
    </location>
</feature>
<dbReference type="SUPFAM" id="SSF46774">
    <property type="entry name" value="ARID-like"/>
    <property type="match status" value="1"/>
</dbReference>
<dbReference type="PANTHER" id="PTHR46691">
    <property type="entry name" value="HIGH MOBILITY GROUP B PROTEIN 9"/>
    <property type="match status" value="1"/>
</dbReference>
<dbReference type="GO" id="GO:0008270">
    <property type="term" value="F:zinc ion binding"/>
    <property type="evidence" value="ECO:0007669"/>
    <property type="project" value="UniProtKB-KW"/>
</dbReference>
<evidence type="ECO:0000256" key="3">
    <source>
        <dbReference type="ARBA" id="ARBA00023163"/>
    </source>
</evidence>
<keyword evidence="9" id="KW-0732">Signal</keyword>
<dbReference type="InterPro" id="IPR001606">
    <property type="entry name" value="ARID_dom"/>
</dbReference>
<evidence type="ECO:0000259" key="10">
    <source>
        <dbReference type="PROSITE" id="PS50118"/>
    </source>
</evidence>
<evidence type="ECO:0000313" key="14">
    <source>
        <dbReference type="Proteomes" id="UP001054252"/>
    </source>
</evidence>
<dbReference type="GO" id="GO:0003677">
    <property type="term" value="F:DNA binding"/>
    <property type="evidence" value="ECO:0007669"/>
    <property type="project" value="UniProtKB-UniRule"/>
</dbReference>
<feature type="domain" description="ARID" evidence="12">
    <location>
        <begin position="82"/>
        <end position="173"/>
    </location>
</feature>
<keyword evidence="14" id="KW-1185">Reference proteome</keyword>
<dbReference type="InterPro" id="IPR043502">
    <property type="entry name" value="DNA/RNA_pol_sf"/>
</dbReference>
<dbReference type="InterPro" id="IPR001878">
    <property type="entry name" value="Znf_CCHC"/>
</dbReference>
<dbReference type="InterPro" id="IPR045303">
    <property type="entry name" value="ARID_HMGB9-like"/>
</dbReference>
<dbReference type="FunFam" id="1.10.30.10:FF:000055">
    <property type="entry name" value="High mobility group B protein 15"/>
    <property type="match status" value="1"/>
</dbReference>
<evidence type="ECO:0000256" key="9">
    <source>
        <dbReference type="SAM" id="SignalP"/>
    </source>
</evidence>
<sequence>MAMTAMPYLSLLLRVITSIQVVDVIIKVAPFHCSVLQCTAGKKKGLVMASTSYAKQGPLPMKYPASGYNPYPAPLARYEDVVASPNLFMSTLENLHAAMSTKFMIPIIGGKELDLHRLFVEVTSRGGLEKVVRERRWKEVTSVFNFPSTATNASFVLRKYYGSLLHHYEQLYFFKARGWTTTSTDSFHGPSITMVPTQGAAPPSIEIHAASVQHPRANVAQSASGSPVIGVIDGKFESGYLVTVTIGSERLKGVLYEVPQSIAPQMPHQYNVLGKRENICPATGVQRRRRRKKSEIKRRDPAHPKPNRSGYNFFFAEQHAILKPLHPGKDREISRMIGEMWNKLKESEKAVYQEKALKDKERYRLEMEGYRERLRTGQVISDAVPIQQLPEPNQDMMEADVKLDETEGGGSRTPENESSSGESDSVGDKNPDKDLAMEVSPGVGVATESINLDAGNSTKEPTFEAPNVVENMGDHGAVKFGAVGEDSFHELHNLKQERGESITSFYAKMETIWDQLALSEPTFNDTADIGKYIEYHDKMRLIQFLMALTDDFEPCRASLLHQPPLPTLDSALSRLLSDETHLGLLKPQRDTTMAAAINKFPLSKRGQKYCRHCNKYGHALYECSLVECHKCKQKGHIAPNCTSLPQRSDQWKTQSKPNQSIVTQNKSPYECLYGILPAYDFLKIFGCACFVLLPSHEHHRLKPRARLCCFLGYGIQHKGYRCWDPVSQKLCVSHHVVFWEHTMFASLSEFKVSPFHHPPIFTNPSLELFPNDDAGSPNELSNDQTSMALVSEDVSFADIAPRTNEIENPPVTSSSSHPTQVRNPPTYLQDYHCFFALTSLHEPQSYKEASLDPLWQQAMKEELQALEKTGTWDLVDLPPDKTLVGCKWVYKIKTHSDGSVEHYKARLVAKGFTQEYGIDYEETFAPVARLTTVRSLLAIAAVRKWKLFQMDVKNAFLNGDLEEDVYMKPPPGLTPSSNKVCRLQRALYGLKQSPRAWFTKFSSTVSEFGFTSSPHDTALFVRKSTQGMVLLLIYVDDMIITGDDVSRINELKQFLSHRFEMKDLGSLSYFLGLEVTSSDAGYLLSQMKYASDLISKADLTDSKNVSTPLEPNVKLTPLDGSPLPDPTRYRQLVGSLVYLTTTRPDIAYAVHVVSQFMAAPRSTHYAAVLRIVE</sequence>
<dbReference type="Pfam" id="PF07727">
    <property type="entry name" value="RVT_2"/>
    <property type="match status" value="1"/>
</dbReference>
<dbReference type="Pfam" id="PF00505">
    <property type="entry name" value="HMG_box"/>
    <property type="match status" value="1"/>
</dbReference>
<dbReference type="Pfam" id="PF25597">
    <property type="entry name" value="SH3_retrovirus"/>
    <property type="match status" value="1"/>
</dbReference>
<evidence type="ECO:0000256" key="8">
    <source>
        <dbReference type="SAM" id="MobiDB-lite"/>
    </source>
</evidence>
<dbReference type="PROSITE" id="PS50158">
    <property type="entry name" value="ZF_CCHC"/>
    <property type="match status" value="1"/>
</dbReference>
<dbReference type="InterPro" id="IPR009071">
    <property type="entry name" value="HMG_box_dom"/>
</dbReference>
<evidence type="ECO:0000313" key="13">
    <source>
        <dbReference type="EMBL" id="GKV28693.1"/>
    </source>
</evidence>
<feature type="domain" description="HMG box" evidence="10">
    <location>
        <begin position="304"/>
        <end position="371"/>
    </location>
</feature>
<dbReference type="Gene3D" id="1.10.150.60">
    <property type="entry name" value="ARID DNA-binding domain"/>
    <property type="match status" value="1"/>
</dbReference>
<feature type="compositionally biased region" description="Basic and acidic residues" evidence="8">
    <location>
        <begin position="426"/>
        <end position="436"/>
    </location>
</feature>
<keyword evidence="1" id="KW-0805">Transcription regulation</keyword>
<dbReference type="Proteomes" id="UP001054252">
    <property type="component" value="Unassembled WGS sequence"/>
</dbReference>
<dbReference type="Gene3D" id="4.10.60.10">
    <property type="entry name" value="Zinc finger, CCHC-type"/>
    <property type="match status" value="1"/>
</dbReference>
<comment type="function">
    <text evidence="5">Binds preferentially DNA with A/T-rich content.</text>
</comment>
<dbReference type="InterPro" id="IPR013103">
    <property type="entry name" value="RVT_2"/>
</dbReference>
<dbReference type="SMART" id="SM00398">
    <property type="entry name" value="HMG"/>
    <property type="match status" value="1"/>
</dbReference>
<feature type="region of interest" description="Disordered" evidence="8">
    <location>
        <begin position="404"/>
        <end position="437"/>
    </location>
</feature>
<evidence type="ECO:0000256" key="4">
    <source>
        <dbReference type="ARBA" id="ARBA00023242"/>
    </source>
</evidence>
<accession>A0AAV5KVX9</accession>
<protein>
    <submittedName>
        <fullName evidence="13">Uncharacterized protein</fullName>
    </submittedName>
</protein>
<keyword evidence="6" id="KW-0479">Metal-binding</keyword>
<name>A0AAV5KVX9_9ROSI</name>
<evidence type="ECO:0000259" key="12">
    <source>
        <dbReference type="PROSITE" id="PS51011"/>
    </source>
</evidence>
<keyword evidence="6" id="KW-0862">Zinc</keyword>
<dbReference type="InterPro" id="IPR057670">
    <property type="entry name" value="SH3_retrovirus"/>
</dbReference>
<dbReference type="InterPro" id="IPR036910">
    <property type="entry name" value="HMG_box_dom_sf"/>
</dbReference>
<dbReference type="SUPFAM" id="SSF57756">
    <property type="entry name" value="Retrovirus zinc finger-like domains"/>
    <property type="match status" value="1"/>
</dbReference>
<evidence type="ECO:0000256" key="5">
    <source>
        <dbReference type="ARBA" id="ARBA00054600"/>
    </source>
</evidence>
<dbReference type="CDD" id="cd16872">
    <property type="entry name" value="ARID_HMGB9-like"/>
    <property type="match status" value="1"/>
</dbReference>
<dbReference type="SMART" id="SM00343">
    <property type="entry name" value="ZnF_C2HC"/>
    <property type="match status" value="2"/>
</dbReference>
<dbReference type="PROSITE" id="PS50118">
    <property type="entry name" value="HMG_BOX_2"/>
    <property type="match status" value="1"/>
</dbReference>
<feature type="DNA-binding region" description="HMG box" evidence="7">
    <location>
        <begin position="304"/>
        <end position="371"/>
    </location>
</feature>
<keyword evidence="3" id="KW-0804">Transcription</keyword>
<feature type="signal peptide" evidence="9">
    <location>
        <begin position="1"/>
        <end position="18"/>
    </location>
</feature>
<proteinExistence type="predicted"/>
<dbReference type="EMBL" id="BPVZ01000080">
    <property type="protein sequence ID" value="GKV28693.1"/>
    <property type="molecule type" value="Genomic_DNA"/>
</dbReference>
<evidence type="ECO:0000256" key="6">
    <source>
        <dbReference type="PROSITE-ProRule" id="PRU00047"/>
    </source>
</evidence>
<dbReference type="SMART" id="SM01014">
    <property type="entry name" value="ARID"/>
    <property type="match status" value="1"/>
</dbReference>
<reference evidence="13 14" key="1">
    <citation type="journal article" date="2021" name="Commun. Biol.">
        <title>The genome of Shorea leprosula (Dipterocarpaceae) highlights the ecological relevance of drought in aseasonal tropical rainforests.</title>
        <authorList>
            <person name="Ng K.K.S."/>
            <person name="Kobayashi M.J."/>
            <person name="Fawcett J.A."/>
            <person name="Hatakeyama M."/>
            <person name="Paape T."/>
            <person name="Ng C.H."/>
            <person name="Ang C.C."/>
            <person name="Tnah L.H."/>
            <person name="Lee C.T."/>
            <person name="Nishiyama T."/>
            <person name="Sese J."/>
            <person name="O'Brien M.J."/>
            <person name="Copetti D."/>
            <person name="Mohd Noor M.I."/>
            <person name="Ong R.C."/>
            <person name="Putra M."/>
            <person name="Sireger I.Z."/>
            <person name="Indrioko S."/>
            <person name="Kosugi Y."/>
            <person name="Izuno A."/>
            <person name="Isagi Y."/>
            <person name="Lee S.L."/>
            <person name="Shimizu K.K."/>
        </authorList>
    </citation>
    <scope>NUCLEOTIDE SEQUENCE [LARGE SCALE GENOMIC DNA]</scope>
    <source>
        <strain evidence="13">214</strain>
    </source>
</reference>
<dbReference type="PROSITE" id="PS51011">
    <property type="entry name" value="ARID"/>
    <property type="match status" value="1"/>
</dbReference>
<keyword evidence="2 7" id="KW-0238">DNA-binding</keyword>
<keyword evidence="4 7" id="KW-0539">Nucleus</keyword>
<dbReference type="SUPFAM" id="SSF56672">
    <property type="entry name" value="DNA/RNA polymerases"/>
    <property type="match status" value="1"/>
</dbReference>
<organism evidence="13 14">
    <name type="scientific">Rubroshorea leprosula</name>
    <dbReference type="NCBI Taxonomy" id="152421"/>
    <lineage>
        <taxon>Eukaryota</taxon>
        <taxon>Viridiplantae</taxon>
        <taxon>Streptophyta</taxon>
        <taxon>Embryophyta</taxon>
        <taxon>Tracheophyta</taxon>
        <taxon>Spermatophyta</taxon>
        <taxon>Magnoliopsida</taxon>
        <taxon>eudicotyledons</taxon>
        <taxon>Gunneridae</taxon>
        <taxon>Pentapetalae</taxon>
        <taxon>rosids</taxon>
        <taxon>malvids</taxon>
        <taxon>Malvales</taxon>
        <taxon>Dipterocarpaceae</taxon>
        <taxon>Rubroshorea</taxon>
    </lineage>
</organism>
<dbReference type="AlphaFoldDB" id="A0AAV5KVX9"/>
<dbReference type="SUPFAM" id="SSF47095">
    <property type="entry name" value="HMG-box"/>
    <property type="match status" value="1"/>
</dbReference>
<dbReference type="InterPro" id="IPR036431">
    <property type="entry name" value="ARID_dom_sf"/>
</dbReference>
<dbReference type="GO" id="GO:0005634">
    <property type="term" value="C:nucleus"/>
    <property type="evidence" value="ECO:0007669"/>
    <property type="project" value="UniProtKB-UniRule"/>
</dbReference>
<feature type="compositionally biased region" description="Basic residues" evidence="8">
    <location>
        <begin position="286"/>
        <end position="296"/>
    </location>
</feature>
<dbReference type="Gene3D" id="1.10.30.10">
    <property type="entry name" value="High mobility group box domain"/>
    <property type="match status" value="1"/>
</dbReference>
<comment type="caution">
    <text evidence="13">The sequence shown here is derived from an EMBL/GenBank/DDBJ whole genome shotgun (WGS) entry which is preliminary data.</text>
</comment>
<evidence type="ECO:0000259" key="11">
    <source>
        <dbReference type="PROSITE" id="PS50158"/>
    </source>
</evidence>
<dbReference type="CDD" id="cd22009">
    <property type="entry name" value="HMG-box_AtHMGB9-like"/>
    <property type="match status" value="1"/>
</dbReference>
<dbReference type="FunFam" id="1.10.150.60:FF:000022">
    <property type="entry name" value="High mobility group B protein 15"/>
    <property type="match status" value="1"/>
</dbReference>
<gene>
    <name evidence="13" type="ORF">SLEP1_g37711</name>
</gene>
<dbReference type="PANTHER" id="PTHR46691:SF3">
    <property type="entry name" value="HIGH MOBILITY GROUP B PROTEIN 15"/>
    <property type="match status" value="1"/>
</dbReference>
<dbReference type="Pfam" id="PF01388">
    <property type="entry name" value="ARID"/>
    <property type="match status" value="1"/>
</dbReference>
<feature type="region of interest" description="Disordered" evidence="8">
    <location>
        <begin position="283"/>
        <end position="310"/>
    </location>
</feature>
<evidence type="ECO:0000256" key="2">
    <source>
        <dbReference type="ARBA" id="ARBA00023125"/>
    </source>
</evidence>
<dbReference type="SMART" id="SM00501">
    <property type="entry name" value="BRIGHT"/>
    <property type="match status" value="1"/>
</dbReference>
<evidence type="ECO:0000256" key="7">
    <source>
        <dbReference type="PROSITE-ProRule" id="PRU00267"/>
    </source>
</evidence>
<keyword evidence="6" id="KW-0863">Zinc-finger</keyword>
<dbReference type="InterPro" id="IPR036875">
    <property type="entry name" value="Znf_CCHC_sf"/>
</dbReference>